<keyword evidence="4" id="KW-0964">Secreted</keyword>
<dbReference type="GeneTree" id="ENSGT00940000162143"/>
<dbReference type="PROSITE" id="PS50871">
    <property type="entry name" value="C1Q"/>
    <property type="match status" value="1"/>
</dbReference>
<evidence type="ECO:0000256" key="11">
    <source>
        <dbReference type="ARBA" id="ARBA00023157"/>
    </source>
</evidence>
<dbReference type="PANTHER" id="PTHR15427:SF26">
    <property type="entry name" value="COMPLEMENT C1Q SUBCOMPONENT SUBUNIT A"/>
    <property type="match status" value="1"/>
</dbReference>
<dbReference type="Gene3D" id="2.60.120.40">
    <property type="match status" value="1"/>
</dbReference>
<dbReference type="InterPro" id="IPR050392">
    <property type="entry name" value="Collagen/C1q_domain"/>
</dbReference>
<dbReference type="InParanoid" id="A0A6I8PLM0"/>
<dbReference type="CTD" id="712"/>
<evidence type="ECO:0000256" key="6">
    <source>
        <dbReference type="ARBA" id="ARBA00022729"/>
    </source>
</evidence>
<dbReference type="FunFam" id="2.60.120.40:FF:000001">
    <property type="entry name" value="Complement C1q B chain"/>
    <property type="match status" value="1"/>
</dbReference>
<dbReference type="KEGG" id="oaa:100089335"/>
<feature type="domain" description="C1q" evidence="17">
    <location>
        <begin position="109"/>
        <end position="245"/>
    </location>
</feature>
<keyword evidence="10" id="KW-0176">Collagen</keyword>
<comment type="subcellular location">
    <subcellularLocation>
        <location evidence="1">Cell surface</location>
    </subcellularLocation>
    <subcellularLocation>
        <location evidence="2">Secreted</location>
    </subcellularLocation>
</comment>
<dbReference type="RefSeq" id="XP_039768061.1">
    <property type="nucleotide sequence ID" value="XM_039912127.1"/>
</dbReference>
<keyword evidence="12" id="KW-0325">Glycoprotein</keyword>
<evidence type="ECO:0000256" key="3">
    <source>
        <dbReference type="ARBA" id="ARBA00013456"/>
    </source>
</evidence>
<evidence type="ECO:0000256" key="5">
    <source>
        <dbReference type="ARBA" id="ARBA00022588"/>
    </source>
</evidence>
<organism evidence="18 19">
    <name type="scientific">Ornithorhynchus anatinus</name>
    <name type="common">Duckbill platypus</name>
    <dbReference type="NCBI Taxonomy" id="9258"/>
    <lineage>
        <taxon>Eukaryota</taxon>
        <taxon>Metazoa</taxon>
        <taxon>Chordata</taxon>
        <taxon>Craniata</taxon>
        <taxon>Vertebrata</taxon>
        <taxon>Euteleostomi</taxon>
        <taxon>Mammalia</taxon>
        <taxon>Monotremata</taxon>
        <taxon>Ornithorhynchidae</taxon>
        <taxon>Ornithorhynchus</taxon>
    </lineage>
</organism>
<keyword evidence="6 16" id="KW-0732">Signal</keyword>
<reference evidence="18" key="3">
    <citation type="submission" date="2025-09" db="UniProtKB">
        <authorList>
            <consortium name="Ensembl"/>
        </authorList>
    </citation>
    <scope>IDENTIFICATION</scope>
    <source>
        <strain evidence="18">Glennie</strain>
    </source>
</reference>
<reference evidence="18 19" key="1">
    <citation type="journal article" date="2008" name="Nature">
        <title>Genome analysis of the platypus reveals unique signatures of evolution.</title>
        <authorList>
            <person name="Warren W.C."/>
            <person name="Hillier L.W."/>
            <person name="Marshall Graves J.A."/>
            <person name="Birney E."/>
            <person name="Ponting C.P."/>
            <person name="Grutzner F."/>
            <person name="Belov K."/>
            <person name="Miller W."/>
            <person name="Clarke L."/>
            <person name="Chinwalla A.T."/>
            <person name="Yang S.P."/>
            <person name="Heger A."/>
            <person name="Locke D.P."/>
            <person name="Miethke P."/>
            <person name="Waters P.D."/>
            <person name="Veyrunes F."/>
            <person name="Fulton L."/>
            <person name="Fulton B."/>
            <person name="Graves T."/>
            <person name="Wallis J."/>
            <person name="Puente X.S."/>
            <person name="Lopez-Otin C."/>
            <person name="Ordonez G.R."/>
            <person name="Eichler E.E."/>
            <person name="Chen L."/>
            <person name="Cheng Z."/>
            <person name="Deakin J.E."/>
            <person name="Alsop A."/>
            <person name="Thompson K."/>
            <person name="Kirby P."/>
            <person name="Papenfuss A.T."/>
            <person name="Wakefield M.J."/>
            <person name="Olender T."/>
            <person name="Lancet D."/>
            <person name="Huttley G.A."/>
            <person name="Smit A.F."/>
            <person name="Pask A."/>
            <person name="Temple-Smith P."/>
            <person name="Batzer M.A."/>
            <person name="Walker J.A."/>
            <person name="Konkel M.K."/>
            <person name="Harris R.S."/>
            <person name="Whittington C.M."/>
            <person name="Wong E.S."/>
            <person name="Gemmell N.J."/>
            <person name="Buschiazzo E."/>
            <person name="Vargas Jentzsch I.M."/>
            <person name="Merkel A."/>
            <person name="Schmitz J."/>
            <person name="Zemann A."/>
            <person name="Churakov G."/>
            <person name="Kriegs J.O."/>
            <person name="Brosius J."/>
            <person name="Murchison E.P."/>
            <person name="Sachidanandam R."/>
            <person name="Smith C."/>
            <person name="Hannon G.J."/>
            <person name="Tsend-Ayush E."/>
            <person name="McMillan D."/>
            <person name="Attenborough R."/>
            <person name="Rens W."/>
            <person name="Ferguson-Smith M."/>
            <person name="Lefevre C.M."/>
            <person name="Sharp J.A."/>
            <person name="Nicholas K.R."/>
            <person name="Ray D.A."/>
            <person name="Kube M."/>
            <person name="Reinhardt R."/>
            <person name="Pringle T.H."/>
            <person name="Taylor J."/>
            <person name="Jones R.C."/>
            <person name="Nixon B."/>
            <person name="Dacheux J.L."/>
            <person name="Niwa H."/>
            <person name="Sekita Y."/>
            <person name="Huang X."/>
            <person name="Stark A."/>
            <person name="Kheradpour P."/>
            <person name="Kellis M."/>
            <person name="Flicek P."/>
            <person name="Chen Y."/>
            <person name="Webber C."/>
            <person name="Hardison R."/>
            <person name="Nelson J."/>
            <person name="Hallsworth-Pepin K."/>
            <person name="Delehaunty K."/>
            <person name="Markovic C."/>
            <person name="Minx P."/>
            <person name="Feng Y."/>
            <person name="Kremitzki C."/>
            <person name="Mitreva M."/>
            <person name="Glasscock J."/>
            <person name="Wylie T."/>
            <person name="Wohldmann P."/>
            <person name="Thiru P."/>
            <person name="Nhan M.N."/>
            <person name="Pohl C.S."/>
            <person name="Smith S.M."/>
            <person name="Hou S."/>
            <person name="Nefedov M."/>
            <person name="de Jong P.J."/>
            <person name="Renfree M.B."/>
            <person name="Mardis E.R."/>
            <person name="Wilson R.K."/>
        </authorList>
    </citation>
    <scope>NUCLEOTIDE SEQUENCE [LARGE SCALE GENOMIC DNA]</scope>
    <source>
        <strain evidence="18 19">Glennie</strain>
    </source>
</reference>
<keyword evidence="13" id="KW-0379">Hydroxylation</keyword>
<dbReference type="GO" id="GO:0045087">
    <property type="term" value="P:innate immune response"/>
    <property type="evidence" value="ECO:0007669"/>
    <property type="project" value="UniProtKB-KW"/>
</dbReference>
<evidence type="ECO:0000256" key="2">
    <source>
        <dbReference type="ARBA" id="ARBA00004613"/>
    </source>
</evidence>
<evidence type="ECO:0000313" key="18">
    <source>
        <dbReference type="Ensembl" id="ENSOANP00000053213.1"/>
    </source>
</evidence>
<dbReference type="OMA" id="MEGPQGW"/>
<dbReference type="SUPFAM" id="SSF49842">
    <property type="entry name" value="TNF-like"/>
    <property type="match status" value="1"/>
</dbReference>
<dbReference type="GO" id="GO:0098978">
    <property type="term" value="C:glutamatergic synapse"/>
    <property type="evidence" value="ECO:0007669"/>
    <property type="project" value="Ensembl"/>
</dbReference>
<dbReference type="Pfam" id="PF00386">
    <property type="entry name" value="C1q"/>
    <property type="match status" value="1"/>
</dbReference>
<comment type="subunit">
    <text evidence="14">Core component of the complement C1 complex, a calcium-dependent complex composed of 1 molecule of the C1Q subcomplex, 2 molecules of C1R and 2 molecules of C1S. The C1Q subcomplex is composed 18 subunits: 3 chains of C1QA, C1QB, and C1QC trimerize to form 6 collagen-like triple helices connected to six globular ligand-recognition modules (C1q domain). Interacts with CR1 (via Sushi 24 and Sushi 25 domains). Interacts (via C-terminus) with CD33; this interaction activates CD33 inhibitory motifs.</text>
</comment>
<keyword evidence="5" id="KW-0399">Innate immunity</keyword>
<evidence type="ECO:0000256" key="10">
    <source>
        <dbReference type="ARBA" id="ARBA00023119"/>
    </source>
</evidence>
<dbReference type="GO" id="GO:0098888">
    <property type="term" value="C:extrinsic component of presynaptic membrane"/>
    <property type="evidence" value="ECO:0007669"/>
    <property type="project" value="Ensembl"/>
</dbReference>
<proteinExistence type="predicted"/>
<dbReference type="GO" id="GO:0001786">
    <property type="term" value="F:phosphatidylserine binding"/>
    <property type="evidence" value="ECO:0007669"/>
    <property type="project" value="Ensembl"/>
</dbReference>
<evidence type="ECO:0000259" key="17">
    <source>
        <dbReference type="PROSITE" id="PS50871"/>
    </source>
</evidence>
<dbReference type="GO" id="GO:0019864">
    <property type="term" value="F:IgG binding"/>
    <property type="evidence" value="ECO:0007669"/>
    <property type="project" value="Ensembl"/>
</dbReference>
<evidence type="ECO:0000256" key="14">
    <source>
        <dbReference type="ARBA" id="ARBA00093497"/>
    </source>
</evidence>
<gene>
    <name evidence="18" type="primary">C1QA</name>
</gene>
<dbReference type="FunCoup" id="A0A6I8PLM0">
    <property type="interactions" value="85"/>
</dbReference>
<evidence type="ECO:0000256" key="8">
    <source>
        <dbReference type="ARBA" id="ARBA00022859"/>
    </source>
</evidence>
<evidence type="ECO:0000256" key="13">
    <source>
        <dbReference type="ARBA" id="ARBA00023278"/>
    </source>
</evidence>
<feature type="chain" id="PRO_5026076133" description="Complement C1q subcomponent subunit A" evidence="16">
    <location>
        <begin position="22"/>
        <end position="245"/>
    </location>
</feature>
<dbReference type="OrthoDB" id="6343173at2759"/>
<dbReference type="GO" id="GO:0098890">
    <property type="term" value="C:extrinsic component of postsynaptic membrane"/>
    <property type="evidence" value="ECO:0007669"/>
    <property type="project" value="Ensembl"/>
</dbReference>
<dbReference type="AlphaFoldDB" id="A0A6I8PLM0"/>
<reference evidence="18" key="2">
    <citation type="submission" date="2025-08" db="UniProtKB">
        <authorList>
            <consortium name="Ensembl"/>
        </authorList>
    </citation>
    <scope>IDENTIFICATION</scope>
    <source>
        <strain evidence="18">Glennie</strain>
    </source>
</reference>
<dbReference type="InterPro" id="IPR008160">
    <property type="entry name" value="Collagen"/>
</dbReference>
<dbReference type="GO" id="GO:0150064">
    <property type="term" value="P:vertebrate eye-specific patterning"/>
    <property type="evidence" value="ECO:0007669"/>
    <property type="project" value="Ensembl"/>
</dbReference>
<dbReference type="InterPro" id="IPR008983">
    <property type="entry name" value="Tumour_necrosis_fac-like_dom"/>
</dbReference>
<dbReference type="SMART" id="SM00110">
    <property type="entry name" value="C1Q"/>
    <property type="match status" value="1"/>
</dbReference>
<dbReference type="GO" id="GO:0062167">
    <property type="term" value="C:complement component C1q complex"/>
    <property type="evidence" value="ECO:0007669"/>
    <property type="project" value="Ensembl"/>
</dbReference>
<dbReference type="Proteomes" id="UP000002279">
    <property type="component" value="Chromosome 5"/>
</dbReference>
<dbReference type="GO" id="GO:0001774">
    <property type="term" value="P:microglial cell activation"/>
    <property type="evidence" value="ECO:0007669"/>
    <property type="project" value="Ensembl"/>
</dbReference>
<dbReference type="GO" id="GO:0001791">
    <property type="term" value="F:IgM binding"/>
    <property type="evidence" value="ECO:0007669"/>
    <property type="project" value="Ensembl"/>
</dbReference>
<dbReference type="GO" id="GO:0150062">
    <property type="term" value="P:complement-mediated synapse pruning"/>
    <property type="evidence" value="ECO:0007669"/>
    <property type="project" value="Ensembl"/>
</dbReference>
<name>A0A6I8PLM0_ORNAN</name>
<keyword evidence="7" id="KW-0677">Repeat</keyword>
<evidence type="ECO:0000256" key="4">
    <source>
        <dbReference type="ARBA" id="ARBA00022525"/>
    </source>
</evidence>
<evidence type="ECO:0000256" key="9">
    <source>
        <dbReference type="ARBA" id="ARBA00022875"/>
    </source>
</evidence>
<dbReference type="GO" id="GO:0005602">
    <property type="term" value="C:complement component C1 complex"/>
    <property type="evidence" value="ECO:0007669"/>
    <property type="project" value="Ensembl"/>
</dbReference>
<dbReference type="Ensembl" id="ENSOANT00000048707.1">
    <property type="protein sequence ID" value="ENSOANP00000053213.1"/>
    <property type="gene ID" value="ENSOANG00000039504.1"/>
</dbReference>
<dbReference type="GO" id="GO:0005581">
    <property type="term" value="C:collagen trimer"/>
    <property type="evidence" value="ECO:0007669"/>
    <property type="project" value="UniProtKB-KW"/>
</dbReference>
<evidence type="ECO:0000256" key="7">
    <source>
        <dbReference type="ARBA" id="ARBA00022737"/>
    </source>
</evidence>
<keyword evidence="9" id="KW-0180">Complement pathway</keyword>
<dbReference type="GO" id="GO:0009986">
    <property type="term" value="C:cell surface"/>
    <property type="evidence" value="ECO:0007669"/>
    <property type="project" value="UniProtKB-SubCell"/>
</dbReference>
<evidence type="ECO:0000313" key="19">
    <source>
        <dbReference type="Proteomes" id="UP000002279"/>
    </source>
</evidence>
<feature type="signal peptide" evidence="16">
    <location>
        <begin position="1"/>
        <end position="21"/>
    </location>
</feature>
<dbReference type="Pfam" id="PF01391">
    <property type="entry name" value="Collagen"/>
    <property type="match status" value="1"/>
</dbReference>
<dbReference type="GO" id="GO:0048143">
    <property type="term" value="P:astrocyte activation"/>
    <property type="evidence" value="ECO:0007669"/>
    <property type="project" value="Ensembl"/>
</dbReference>
<dbReference type="InterPro" id="IPR001073">
    <property type="entry name" value="C1q_dom"/>
</dbReference>
<dbReference type="GO" id="GO:0106139">
    <property type="term" value="C:symbiont cell surface"/>
    <property type="evidence" value="ECO:0007669"/>
    <property type="project" value="Ensembl"/>
</dbReference>
<dbReference type="PANTHER" id="PTHR15427">
    <property type="entry name" value="EMILIN ELASTIN MICROFIBRIL INTERFACE-LOCATED PROTEIN ELASTIN MICROFIBRIL INTERFACER"/>
    <property type="match status" value="1"/>
</dbReference>
<evidence type="ECO:0000256" key="12">
    <source>
        <dbReference type="ARBA" id="ARBA00023180"/>
    </source>
</evidence>
<keyword evidence="8" id="KW-0391">Immunity</keyword>
<dbReference type="GO" id="GO:0016322">
    <property type="term" value="P:neuron remodeling"/>
    <property type="evidence" value="ECO:0007669"/>
    <property type="project" value="Ensembl"/>
</dbReference>
<evidence type="ECO:0000256" key="15">
    <source>
        <dbReference type="SAM" id="MobiDB-lite"/>
    </source>
</evidence>
<evidence type="ECO:0000256" key="16">
    <source>
        <dbReference type="SAM" id="SignalP"/>
    </source>
</evidence>
<evidence type="ECO:0000256" key="1">
    <source>
        <dbReference type="ARBA" id="ARBA00004241"/>
    </source>
</evidence>
<keyword evidence="19" id="KW-1185">Reference proteome</keyword>
<sequence>MGSWAWLAAGLVALLLESALPQEVCRAPNGQSGIVGAPGLNGRPGQKGDQGEPGFAGIRTGIQGPKGDQGENGLPGKPGNHGYRGPDGPPGPPGNPGRKGIKGEQGTVRQHSRPAFSAARMKPLLSSGNVVIFNRIITNEESRYNSRTGRFTCNVPGFYYFTFQVVSNGDLCLFIMSLKAGRSKSTLGFCDSNGRRIHQVNSGSLVLELGLNDQVWLETDPEKNKIYTGDEADSVFSGFLLFPSN</sequence>
<protein>
    <recommendedName>
        <fullName evidence="3">Complement C1q subcomponent subunit A</fullName>
    </recommendedName>
</protein>
<dbReference type="GO" id="GO:0006958">
    <property type="term" value="P:complement activation, classical pathway"/>
    <property type="evidence" value="ECO:0007669"/>
    <property type="project" value="UniProtKB-KW"/>
</dbReference>
<dbReference type="PRINTS" id="PR00007">
    <property type="entry name" value="COMPLEMNTC1Q"/>
</dbReference>
<keyword evidence="11" id="KW-1015">Disulfide bond</keyword>
<dbReference type="GeneID" id="100089335"/>
<feature type="region of interest" description="Disordered" evidence="15">
    <location>
        <begin position="35"/>
        <end position="116"/>
    </location>
</feature>
<accession>A0A6I8PLM0</accession>
<dbReference type="Bgee" id="ENSOANG00000039504">
    <property type="expression patterns" value="Expressed in ovary and 7 other cell types or tissues"/>
</dbReference>